<accession>Q4SGU1</accession>
<dbReference type="OrthoDB" id="8862460at2759"/>
<feature type="region of interest" description="Disordered" evidence="1">
    <location>
        <begin position="1"/>
        <end position="70"/>
    </location>
</feature>
<evidence type="ECO:0000256" key="1">
    <source>
        <dbReference type="SAM" id="MobiDB-lite"/>
    </source>
</evidence>
<dbReference type="PANTHER" id="PTHR21608:SF8">
    <property type="entry name" value="KINESIN-LIKE PROTEIN KIF26B"/>
    <property type="match status" value="1"/>
</dbReference>
<evidence type="ECO:0000313" key="3">
    <source>
        <dbReference type="EMBL" id="CAG00141.1"/>
    </source>
</evidence>
<dbReference type="Pfam" id="PF23081">
    <property type="entry name" value="HTH_KIF26A_B_1st"/>
    <property type="match status" value="1"/>
</dbReference>
<dbReference type="InterPro" id="IPR057090">
    <property type="entry name" value="HTH_KIF26A_B_1st"/>
</dbReference>
<dbReference type="EMBL" id="CAAE01014590">
    <property type="protein sequence ID" value="CAG00141.1"/>
    <property type="molecule type" value="Genomic_DNA"/>
</dbReference>
<reference evidence="3" key="1">
    <citation type="journal article" date="2004" name="Nature">
        <title>Genome duplication in the teleost fish Tetraodon nigroviridis reveals the early vertebrate proto-karyotype.</title>
        <authorList>
            <person name="Jaillon O."/>
            <person name="Aury J.-M."/>
            <person name="Brunet F."/>
            <person name="Petit J.-L."/>
            <person name="Stange-Thomann N."/>
            <person name="Mauceli E."/>
            <person name="Bouneau L."/>
            <person name="Fischer C."/>
            <person name="Ozouf-Costaz C."/>
            <person name="Bernot A."/>
            <person name="Nicaud S."/>
            <person name="Jaffe D."/>
            <person name="Fisher S."/>
            <person name="Lutfalla G."/>
            <person name="Dossat C."/>
            <person name="Segurens B."/>
            <person name="Dasilva C."/>
            <person name="Salanoubat M."/>
            <person name="Levy M."/>
            <person name="Boudet N."/>
            <person name="Castellano S."/>
            <person name="Anthouard V."/>
            <person name="Jubin C."/>
            <person name="Castelli V."/>
            <person name="Katinka M."/>
            <person name="Vacherie B."/>
            <person name="Biemont C."/>
            <person name="Skalli Z."/>
            <person name="Cattolico L."/>
            <person name="Poulain J."/>
            <person name="De Berardinis V."/>
            <person name="Cruaud C."/>
            <person name="Duprat S."/>
            <person name="Brottier P."/>
            <person name="Coutanceau J.-P."/>
            <person name="Gouzy J."/>
            <person name="Parra G."/>
            <person name="Lardier G."/>
            <person name="Chapple C."/>
            <person name="McKernan K.J."/>
            <person name="McEwan P."/>
            <person name="Bosak S."/>
            <person name="Kellis M."/>
            <person name="Volff J.-N."/>
            <person name="Guigo R."/>
            <person name="Zody M.C."/>
            <person name="Mesirov J."/>
            <person name="Lindblad-Toh K."/>
            <person name="Birren B."/>
            <person name="Nusbaum C."/>
            <person name="Kahn D."/>
            <person name="Robinson-Rechavi M."/>
            <person name="Laudet V."/>
            <person name="Schachter V."/>
            <person name="Quetier F."/>
            <person name="Saurin W."/>
            <person name="Scarpelli C."/>
            <person name="Wincker P."/>
            <person name="Lander E.S."/>
            <person name="Weissenbach J."/>
            <person name="Roest Crollius H."/>
        </authorList>
    </citation>
    <scope>NUCLEOTIDE SEQUENCE [LARGE SCALE GENOMIC DNA]</scope>
</reference>
<sequence>MSSQTGRGDRFPARVTRRSSEVQHHCQSVGKHLHPAVRLAPEGGSTGDPRRNMCQRADAVPPHKSLPGALGERIRSAVAPACRSSMSASPSLGRPERKVACCEKCSATLVALKKQALSLAVHHHFSCKDSSDLSGFLHDNLCVHGWSTSESRDRERDPGRCGACSVNLSLLKQEAVHLALSRAHSLSNPFAESGFGSAALLGQTCRYGDRPPRDAVVAPHQPRSGTHSPHSPRTPQRTPQTLRRRGPKLPDYTTDRWVEEQQQLVASKGSSDGVAASHHQQAADDATLGCRHAGMVQPSSKMPPISRVVNIANTAAMSLLARAAEKLNLTLRKKGQASDPASAHRSTCFRELIQKSPPPVPSCLLQAATRTKDSPNVGKVKVMLRLSPTPPDSPGQPPVLRIDSSKKRVSVMEPFGRNHQRATMTLGRDGKTLHKSFSLDWAFPPETSQVRRFCLVVYSLICGEVNMGHQDSTCAPLVVGGPQFESPKALFY</sequence>
<evidence type="ECO:0000259" key="2">
    <source>
        <dbReference type="Pfam" id="PF23081"/>
    </source>
</evidence>
<feature type="region of interest" description="Disordered" evidence="1">
    <location>
        <begin position="210"/>
        <end position="254"/>
    </location>
</feature>
<dbReference type="PANTHER" id="PTHR21608">
    <property type="entry name" value="KINESIN-LIKE PROTEIN CG14535"/>
    <property type="match status" value="1"/>
</dbReference>
<dbReference type="InterPro" id="IPR027640">
    <property type="entry name" value="Kinesin-like_fam"/>
</dbReference>
<proteinExistence type="predicted"/>
<dbReference type="AlphaFoldDB" id="Q4SGU1"/>
<feature type="domain" description="Kinesin-like protein KIF26A/B helical" evidence="2">
    <location>
        <begin position="101"/>
        <end position="186"/>
    </location>
</feature>
<dbReference type="GO" id="GO:0003777">
    <property type="term" value="F:microtubule motor activity"/>
    <property type="evidence" value="ECO:0007669"/>
    <property type="project" value="InterPro"/>
</dbReference>
<comment type="caution">
    <text evidence="3">The sequence shown here is derived from an EMBL/GenBank/DDBJ whole genome shotgun (WGS) entry which is preliminary data.</text>
</comment>
<dbReference type="GO" id="GO:0007018">
    <property type="term" value="P:microtubule-based movement"/>
    <property type="evidence" value="ECO:0007669"/>
    <property type="project" value="InterPro"/>
</dbReference>
<protein>
    <submittedName>
        <fullName evidence="3">(spotted green pufferfish) hypothetical protein</fullName>
    </submittedName>
</protein>
<gene>
    <name evidence="3" type="ORF">GSTENG00018479001</name>
</gene>
<name>Q4SGU1_TETNG</name>
<reference evidence="3" key="2">
    <citation type="submission" date="2004-02" db="EMBL/GenBank/DDBJ databases">
        <authorList>
            <consortium name="Genoscope"/>
            <consortium name="Whitehead Institute Centre for Genome Research"/>
        </authorList>
    </citation>
    <scope>NUCLEOTIDE SEQUENCE</scope>
</reference>
<feature type="compositionally biased region" description="Basic and acidic residues" evidence="1">
    <location>
        <begin position="7"/>
        <end position="24"/>
    </location>
</feature>
<feature type="region of interest" description="Disordered" evidence="1">
    <location>
        <begin position="264"/>
        <end position="283"/>
    </location>
</feature>
<dbReference type="KEGG" id="tng:GSTEN00018479G001"/>
<organism evidence="3">
    <name type="scientific">Tetraodon nigroviridis</name>
    <name type="common">Spotted green pufferfish</name>
    <name type="synonym">Chelonodon nigroviridis</name>
    <dbReference type="NCBI Taxonomy" id="99883"/>
    <lineage>
        <taxon>Eukaryota</taxon>
        <taxon>Metazoa</taxon>
        <taxon>Chordata</taxon>
        <taxon>Craniata</taxon>
        <taxon>Vertebrata</taxon>
        <taxon>Euteleostomi</taxon>
        <taxon>Actinopterygii</taxon>
        <taxon>Neopterygii</taxon>
        <taxon>Teleostei</taxon>
        <taxon>Neoteleostei</taxon>
        <taxon>Acanthomorphata</taxon>
        <taxon>Eupercaria</taxon>
        <taxon>Tetraodontiformes</taxon>
        <taxon>Tetradontoidea</taxon>
        <taxon>Tetraodontidae</taxon>
        <taxon>Tetraodon</taxon>
    </lineage>
</organism>